<dbReference type="EMBL" id="ACRF02000016">
    <property type="protein sequence ID" value="EEW93137.1"/>
    <property type="molecule type" value="Genomic_DNA"/>
</dbReference>
<dbReference type="Pfam" id="PF01966">
    <property type="entry name" value="HD"/>
    <property type="match status" value="1"/>
</dbReference>
<proteinExistence type="predicted"/>
<gene>
    <name evidence="2" type="ORF">HMPREF0446_00019</name>
</gene>
<dbReference type="RefSeq" id="WP_006702292.1">
    <property type="nucleotide sequence ID" value="NZ_KI391971.1"/>
</dbReference>
<accession>D0BJ84</accession>
<evidence type="ECO:0000259" key="1">
    <source>
        <dbReference type="SMART" id="SM00471"/>
    </source>
</evidence>
<dbReference type="AlphaFoldDB" id="D0BJ84"/>
<dbReference type="SUPFAM" id="SSF109604">
    <property type="entry name" value="HD-domain/PDEase-like"/>
    <property type="match status" value="1"/>
</dbReference>
<dbReference type="Gene3D" id="1.20.58.1910">
    <property type="match status" value="1"/>
</dbReference>
<reference evidence="2" key="1">
    <citation type="submission" date="2009-09" db="EMBL/GenBank/DDBJ databases">
        <authorList>
            <consortium name="The Broad Institute Genome Sequencing Platform"/>
            <person name="Ward D."/>
            <person name="Feldgarden M."/>
            <person name="Earl A."/>
            <person name="Young S.K."/>
            <person name="Zeng Q."/>
            <person name="Koehrsen M."/>
            <person name="Alvarado L."/>
            <person name="Berlin A."/>
            <person name="Bochicchio J."/>
            <person name="Borenstein D."/>
            <person name="Chapman S.B."/>
            <person name="Chen Z."/>
            <person name="Engels R."/>
            <person name="Freedman E."/>
            <person name="Gellesch M."/>
            <person name="Goldberg J."/>
            <person name="Griggs A."/>
            <person name="Gujja S."/>
            <person name="Heilman E."/>
            <person name="Heiman D."/>
            <person name="Hepburn T."/>
            <person name="Howarth C."/>
            <person name="Jen D."/>
            <person name="Larson L."/>
            <person name="Lewis B."/>
            <person name="Mehta T."/>
            <person name="Park D."/>
            <person name="Pearson M."/>
            <person name="Roberts A."/>
            <person name="Saif S."/>
            <person name="Shea T."/>
            <person name="Shenoy N."/>
            <person name="Sisk P."/>
            <person name="Stolte C."/>
            <person name="Sykes S."/>
            <person name="Thomson T."/>
            <person name="Walk T."/>
            <person name="White J."/>
            <person name="Yandava C."/>
            <person name="Sibley C.D."/>
            <person name="Field T.R."/>
            <person name="Grinwis M."/>
            <person name="Eshaghurshan C.S."/>
            <person name="Surette M.G."/>
            <person name="Haas B."/>
            <person name="Nusbaum C."/>
            <person name="Birren B."/>
        </authorList>
    </citation>
    <scope>NUCLEOTIDE SEQUENCE [LARGE SCALE GENOMIC DNA]</scope>
    <source>
        <strain evidence="2">ATCC 700633</strain>
    </source>
</reference>
<dbReference type="SMART" id="SM00471">
    <property type="entry name" value="HDc"/>
    <property type="match status" value="1"/>
</dbReference>
<dbReference type="Proteomes" id="UP000002939">
    <property type="component" value="Unassembled WGS sequence"/>
</dbReference>
<dbReference type="eggNOG" id="COG1418">
    <property type="taxonomic scope" value="Bacteria"/>
</dbReference>
<dbReference type="InterPro" id="IPR006674">
    <property type="entry name" value="HD_domain"/>
</dbReference>
<dbReference type="InterPro" id="IPR003607">
    <property type="entry name" value="HD/PDEase_dom"/>
</dbReference>
<dbReference type="Gene3D" id="1.10.472.50">
    <property type="entry name" value="HD-domain/PDEase-like"/>
    <property type="match status" value="1"/>
</dbReference>
<reference evidence="2" key="2">
    <citation type="submission" date="2011-10" db="EMBL/GenBank/DDBJ databases">
        <title>The Genome Sequence of Granulicatella elegans ATCC 700633.</title>
        <authorList>
            <consortium name="The Broad Institute Genome Sequencing Platform"/>
            <consortium name="The Broad Institute Genome Sequencing Center for Infectious Disease"/>
            <person name="Earl A."/>
            <person name="Ward D."/>
            <person name="Feldgarden M."/>
            <person name="Gevers D."/>
            <person name="Sibley C.D."/>
            <person name="Field T.R."/>
            <person name="Grinwis M."/>
            <person name="Eshaghurshan C.S."/>
            <person name="Surette M.G."/>
            <person name="Young S.K."/>
            <person name="Zeng Q."/>
            <person name="Gargeya S."/>
            <person name="Fitzgerald M."/>
            <person name="Haas B."/>
            <person name="Abouelleil A."/>
            <person name="Alvarado L."/>
            <person name="Arachchi H.M."/>
            <person name="Berlin A."/>
            <person name="Brown A."/>
            <person name="Chapman S.B."/>
            <person name="Chen Z."/>
            <person name="Dunbar C."/>
            <person name="Freedman E."/>
            <person name="Gearin G."/>
            <person name="Goldberg J."/>
            <person name="Griggs A."/>
            <person name="Gujja S."/>
            <person name="Heiman D."/>
            <person name="Howarth C."/>
            <person name="Larson L."/>
            <person name="Lui A."/>
            <person name="MacDonald P.J.P."/>
            <person name="Montmayeur A."/>
            <person name="Murphy C."/>
            <person name="Neiman D."/>
            <person name="Pearson M."/>
            <person name="Priest M."/>
            <person name="Roberts A."/>
            <person name="Saif S."/>
            <person name="Shea T."/>
            <person name="Shenoy N."/>
            <person name="Sisk P."/>
            <person name="Stolte C."/>
            <person name="Sykes S."/>
            <person name="Wortman J."/>
            <person name="Nusbaum C."/>
            <person name="Birren B."/>
        </authorList>
    </citation>
    <scope>NUCLEOTIDE SEQUENCE [LARGE SCALE GENOMIC DNA]</scope>
    <source>
        <strain evidence="2">ATCC 700633</strain>
    </source>
</reference>
<dbReference type="STRING" id="626369.HMPREF0446_00019"/>
<comment type="caution">
    <text evidence="2">The sequence shown here is derived from an EMBL/GenBank/DDBJ whole genome shotgun (WGS) entry which is preliminary data.</text>
</comment>
<keyword evidence="3" id="KW-1185">Reference proteome</keyword>
<evidence type="ECO:0000313" key="2">
    <source>
        <dbReference type="EMBL" id="EEW93137.1"/>
    </source>
</evidence>
<dbReference type="CDD" id="cd00077">
    <property type="entry name" value="HDc"/>
    <property type="match status" value="1"/>
</dbReference>
<dbReference type="PANTHER" id="PTHR33594">
    <property type="entry name" value="SUPERFAMILY HYDROLASE, PUTATIVE (AFU_ORTHOLOGUE AFUA_1G03035)-RELATED"/>
    <property type="match status" value="1"/>
</dbReference>
<feature type="domain" description="HD/PDEase" evidence="1">
    <location>
        <begin position="22"/>
        <end position="138"/>
    </location>
</feature>
<dbReference type="PANTHER" id="PTHR33594:SF1">
    <property type="entry name" value="HD_PDEASE DOMAIN-CONTAINING PROTEIN"/>
    <property type="match status" value="1"/>
</dbReference>
<evidence type="ECO:0000313" key="3">
    <source>
        <dbReference type="Proteomes" id="UP000002939"/>
    </source>
</evidence>
<dbReference type="OrthoDB" id="9797344at2"/>
<sequence>MNHREIIHSIQNEMKKFFTQEHTGHDWYHIERVWKNAKKIAEHYPEANHLQIELSALLHDRYDHKIVSNVEEAKLEVRDLLVQHGLPEDLIKKILYSIDAVGFRNGKNPLHPISIEDKIVQDADRLDAIGAIAIARTFVYSGAHQRPIYTGEPQDVLENAQDLEDTAIGHFYEKLLTLSDTLHTPEAREIAKGRHEFMKDYLTQFFAEWEGLK</sequence>
<dbReference type="HOGENOM" id="CLU_036524_2_2_9"/>
<organism evidence="2 3">
    <name type="scientific">Granulicatella elegans ATCC 700633</name>
    <dbReference type="NCBI Taxonomy" id="626369"/>
    <lineage>
        <taxon>Bacteria</taxon>
        <taxon>Bacillati</taxon>
        <taxon>Bacillota</taxon>
        <taxon>Bacilli</taxon>
        <taxon>Lactobacillales</taxon>
        <taxon>Carnobacteriaceae</taxon>
        <taxon>Granulicatella</taxon>
    </lineage>
</organism>
<protein>
    <recommendedName>
        <fullName evidence="1">HD/PDEase domain-containing protein</fullName>
    </recommendedName>
</protein>
<name>D0BJ84_9LACT</name>